<sequence length="319" mass="36495">MHGVKSMSPLSIFGSLLLVQTTMNLTVQEGEFPVKGDKLTGKIEITVDLMVRTIRCLVKDSSYFMICSAWGYYDSMWKCVQLSVEPGQQILKTDVKKFYDRVWDAENHKSVSPFHTDIFNSFITLVKSRMTLVSLRNQWQTVLMSVAAKQNLSDYQYFTTFCYYNLILDLFSGPIINAETLYDYVKDLRTARNRGDKSALEGNQKHARQSRSGLVSSLIFVNNAMRRNKVGDIITLLPKLMEIQLGMFPTIQEIKKAIMECVLIALEQIKLLYRDSQFLGAEEVIRHMKFDPIERMIEGTASTRVDKPKAVSSIPAKRQ</sequence>
<reference evidence="2 3" key="1">
    <citation type="journal article" date="2014" name="Genome Biol. Evol.">
        <title>The genome of the myxosporean Thelohanellus kitauei shows adaptations to nutrient acquisition within its fish host.</title>
        <authorList>
            <person name="Yang Y."/>
            <person name="Xiong J."/>
            <person name="Zhou Z."/>
            <person name="Huo F."/>
            <person name="Miao W."/>
            <person name="Ran C."/>
            <person name="Liu Y."/>
            <person name="Zhang J."/>
            <person name="Feng J."/>
            <person name="Wang M."/>
            <person name="Wang M."/>
            <person name="Wang L."/>
            <person name="Yao B."/>
        </authorList>
    </citation>
    <scope>NUCLEOTIDE SEQUENCE [LARGE SCALE GENOMIC DNA]</scope>
    <source>
        <strain evidence="2">Wuqing</strain>
    </source>
</reference>
<feature type="chain" id="PRO_5002150606" evidence="1">
    <location>
        <begin position="25"/>
        <end position="319"/>
    </location>
</feature>
<keyword evidence="1" id="KW-0732">Signal</keyword>
<feature type="signal peptide" evidence="1">
    <location>
        <begin position="1"/>
        <end position="24"/>
    </location>
</feature>
<protein>
    <submittedName>
        <fullName evidence="2">Uncharacterized protein</fullName>
    </submittedName>
</protein>
<accession>A0A0C2IRB3</accession>
<evidence type="ECO:0000313" key="2">
    <source>
        <dbReference type="EMBL" id="KII67974.1"/>
    </source>
</evidence>
<comment type="caution">
    <text evidence="2">The sequence shown here is derived from an EMBL/GenBank/DDBJ whole genome shotgun (WGS) entry which is preliminary data.</text>
</comment>
<dbReference type="Proteomes" id="UP000031668">
    <property type="component" value="Unassembled WGS sequence"/>
</dbReference>
<evidence type="ECO:0000313" key="3">
    <source>
        <dbReference type="Proteomes" id="UP000031668"/>
    </source>
</evidence>
<organism evidence="2 3">
    <name type="scientific">Thelohanellus kitauei</name>
    <name type="common">Myxosporean</name>
    <dbReference type="NCBI Taxonomy" id="669202"/>
    <lineage>
        <taxon>Eukaryota</taxon>
        <taxon>Metazoa</taxon>
        <taxon>Cnidaria</taxon>
        <taxon>Myxozoa</taxon>
        <taxon>Myxosporea</taxon>
        <taxon>Bivalvulida</taxon>
        <taxon>Platysporina</taxon>
        <taxon>Myxobolidae</taxon>
        <taxon>Thelohanellus</taxon>
    </lineage>
</organism>
<keyword evidence="3" id="KW-1185">Reference proteome</keyword>
<gene>
    <name evidence="2" type="ORF">RF11_01975</name>
</gene>
<dbReference type="EMBL" id="JWZT01002990">
    <property type="protein sequence ID" value="KII67974.1"/>
    <property type="molecule type" value="Genomic_DNA"/>
</dbReference>
<evidence type="ECO:0000256" key="1">
    <source>
        <dbReference type="SAM" id="SignalP"/>
    </source>
</evidence>
<proteinExistence type="predicted"/>
<dbReference type="AlphaFoldDB" id="A0A0C2IRB3"/>
<name>A0A0C2IRB3_THEKT</name>